<organism evidence="3 4">
    <name type="scientific">Coccomyxa viridis</name>
    <dbReference type="NCBI Taxonomy" id="1274662"/>
    <lineage>
        <taxon>Eukaryota</taxon>
        <taxon>Viridiplantae</taxon>
        <taxon>Chlorophyta</taxon>
        <taxon>core chlorophytes</taxon>
        <taxon>Trebouxiophyceae</taxon>
        <taxon>Trebouxiophyceae incertae sedis</taxon>
        <taxon>Coccomyxaceae</taxon>
        <taxon>Coccomyxa</taxon>
    </lineage>
</organism>
<dbReference type="SUPFAM" id="SSF53067">
    <property type="entry name" value="Actin-like ATPase domain"/>
    <property type="match status" value="2"/>
</dbReference>
<dbReference type="Pfam" id="PF00012">
    <property type="entry name" value="HSP70"/>
    <property type="match status" value="2"/>
</dbReference>
<accession>A0AAV1HTA9</accession>
<dbReference type="Gene3D" id="3.90.640.10">
    <property type="entry name" value="Actin, Chain A, domain 4"/>
    <property type="match status" value="1"/>
</dbReference>
<dbReference type="PROSITE" id="PS00329">
    <property type="entry name" value="HSP70_2"/>
    <property type="match status" value="1"/>
</dbReference>
<dbReference type="InterPro" id="IPR018181">
    <property type="entry name" value="Heat_shock_70_CS"/>
</dbReference>
<dbReference type="InterPro" id="IPR043129">
    <property type="entry name" value="ATPase_NBD"/>
</dbReference>
<name>A0AAV1HTA9_9CHLO</name>
<evidence type="ECO:0000313" key="3">
    <source>
        <dbReference type="EMBL" id="CAK0743907.1"/>
    </source>
</evidence>
<dbReference type="AlphaFoldDB" id="A0AAV1HTA9"/>
<sequence>MILNSRCLPTVAPLHQFRHRPGAISRQSGRLVRNAVIGVDLGTSVSAAGIIDKGEARVVETADGTTTSSCVAFTKDRVLVGSEAERQLYKNTENTYSSVKRLIGTPFEALSAELRYASYAAQPASDGSTLLWCPARQVCYTPQEVSSHIVRHLVSHAQAAAGETISAGVITVPVHFYDEQRAATAEAGASAGLQSLRLLHEPVAAVMAYGLGKATEDSLVLVVDLGGGTYDVSLVECFEGCLEVIATAGDARLGGDDWDRCFMDWALDQKADRAARQASSGDMLRLLEAVRSAKQELSERDDTTMCVPAFQGKDLVMSFTRADFEQATALLLRRLWPPLRELGQQACVAWAASPDESAHQKRAAKRSNATSSSAAAAAERFLPQPRRVNRVVLVGGGTLMPSVQDFVSRLTGIPLEVTVDPALCVALGATVYGGMLEGSIAGGVELADGAYMTALHNRHSGF</sequence>
<dbReference type="GO" id="GO:0005524">
    <property type="term" value="F:ATP binding"/>
    <property type="evidence" value="ECO:0007669"/>
    <property type="project" value="UniProtKB-KW"/>
</dbReference>
<evidence type="ECO:0000256" key="2">
    <source>
        <dbReference type="ARBA" id="ARBA00022840"/>
    </source>
</evidence>
<dbReference type="Proteomes" id="UP001314263">
    <property type="component" value="Unassembled WGS sequence"/>
</dbReference>
<keyword evidence="1" id="KW-0547">Nucleotide-binding</keyword>
<reference evidence="3 4" key="1">
    <citation type="submission" date="2023-10" db="EMBL/GenBank/DDBJ databases">
        <authorList>
            <person name="Maclean D."/>
            <person name="Macfadyen A."/>
        </authorList>
    </citation>
    <scope>NUCLEOTIDE SEQUENCE [LARGE SCALE GENOMIC DNA]</scope>
</reference>
<proteinExistence type="predicted"/>
<evidence type="ECO:0000313" key="4">
    <source>
        <dbReference type="Proteomes" id="UP001314263"/>
    </source>
</evidence>
<dbReference type="Gene3D" id="3.30.420.40">
    <property type="match status" value="4"/>
</dbReference>
<dbReference type="PROSITE" id="PS00297">
    <property type="entry name" value="HSP70_1"/>
    <property type="match status" value="1"/>
</dbReference>
<dbReference type="FunFam" id="3.90.640.10:FF:000003">
    <property type="entry name" value="Molecular chaperone DnaK"/>
    <property type="match status" value="1"/>
</dbReference>
<dbReference type="GO" id="GO:0140662">
    <property type="term" value="F:ATP-dependent protein folding chaperone"/>
    <property type="evidence" value="ECO:0007669"/>
    <property type="project" value="InterPro"/>
</dbReference>
<gene>
    <name evidence="3" type="ORF">CVIRNUC_001506</name>
</gene>
<evidence type="ECO:0000256" key="1">
    <source>
        <dbReference type="ARBA" id="ARBA00022741"/>
    </source>
</evidence>
<keyword evidence="2" id="KW-0067">ATP-binding</keyword>
<dbReference type="PRINTS" id="PR00301">
    <property type="entry name" value="HEATSHOCK70"/>
</dbReference>
<keyword evidence="4" id="KW-1185">Reference proteome</keyword>
<dbReference type="InterPro" id="IPR013126">
    <property type="entry name" value="Hsp_70_fam"/>
</dbReference>
<comment type="caution">
    <text evidence="3">The sequence shown here is derived from an EMBL/GenBank/DDBJ whole genome shotgun (WGS) entry which is preliminary data.</text>
</comment>
<dbReference type="PANTHER" id="PTHR19375">
    <property type="entry name" value="HEAT SHOCK PROTEIN 70KDA"/>
    <property type="match status" value="1"/>
</dbReference>
<protein>
    <submittedName>
        <fullName evidence="3">Uncharacterized protein</fullName>
    </submittedName>
</protein>
<dbReference type="EMBL" id="CAUYUE010000002">
    <property type="protein sequence ID" value="CAK0743907.1"/>
    <property type="molecule type" value="Genomic_DNA"/>
</dbReference>